<protein>
    <submittedName>
        <fullName evidence="1">Uncharacterized protein</fullName>
    </submittedName>
</protein>
<reference evidence="1" key="1">
    <citation type="submission" date="2021-02" db="EMBL/GenBank/DDBJ databases">
        <authorList>
            <person name="Nowell W R."/>
        </authorList>
    </citation>
    <scope>NUCLEOTIDE SEQUENCE</scope>
</reference>
<accession>A0A820MRF1</accession>
<proteinExistence type="predicted"/>
<evidence type="ECO:0000313" key="1">
    <source>
        <dbReference type="EMBL" id="CAF4378400.1"/>
    </source>
</evidence>
<dbReference type="EMBL" id="CAJOBB010021680">
    <property type="protein sequence ID" value="CAF4378400.1"/>
    <property type="molecule type" value="Genomic_DNA"/>
</dbReference>
<organism evidence="1 2">
    <name type="scientific">Adineta steineri</name>
    <dbReference type="NCBI Taxonomy" id="433720"/>
    <lineage>
        <taxon>Eukaryota</taxon>
        <taxon>Metazoa</taxon>
        <taxon>Spiralia</taxon>
        <taxon>Gnathifera</taxon>
        <taxon>Rotifera</taxon>
        <taxon>Eurotatoria</taxon>
        <taxon>Bdelloidea</taxon>
        <taxon>Adinetida</taxon>
        <taxon>Adinetidae</taxon>
        <taxon>Adineta</taxon>
    </lineage>
</organism>
<gene>
    <name evidence="1" type="ORF">KXQ929_LOCUS49764</name>
</gene>
<sequence length="132" mass="15300">VPNEDEVDFACEFVETFIYPELELLNEKCSKMSKEERLRSLTLVHYMSIGCLRMVPRIDSKEIENLVPSVAPYGSKFQAQYSIYAKQPKFKENLRMRLLTDIGKLLDILVENHSDDASSMKTALKVCFRFLL</sequence>
<dbReference type="AlphaFoldDB" id="A0A820MRF1"/>
<evidence type="ECO:0000313" key="2">
    <source>
        <dbReference type="Proteomes" id="UP000663868"/>
    </source>
</evidence>
<feature type="non-terminal residue" evidence="1">
    <location>
        <position position="1"/>
    </location>
</feature>
<dbReference type="Proteomes" id="UP000663868">
    <property type="component" value="Unassembled WGS sequence"/>
</dbReference>
<name>A0A820MRF1_9BILA</name>
<comment type="caution">
    <text evidence="1">The sequence shown here is derived from an EMBL/GenBank/DDBJ whole genome shotgun (WGS) entry which is preliminary data.</text>
</comment>